<dbReference type="CDD" id="cd00054">
    <property type="entry name" value="EGF_CA"/>
    <property type="match status" value="4"/>
</dbReference>
<keyword evidence="5" id="KW-0325">Glycoprotein</keyword>
<keyword evidence="8" id="KW-1185">Reference proteome</keyword>
<evidence type="ECO:0000313" key="8">
    <source>
        <dbReference type="Proteomes" id="UP000315369"/>
    </source>
</evidence>
<evidence type="ECO:0000256" key="4">
    <source>
        <dbReference type="ARBA" id="ARBA00023157"/>
    </source>
</evidence>
<dbReference type="InterPro" id="IPR009030">
    <property type="entry name" value="Growth_fac_rcpt_cys_sf"/>
</dbReference>
<dbReference type="Pfam" id="PF00008">
    <property type="entry name" value="EGF"/>
    <property type="match status" value="1"/>
</dbReference>
<dbReference type="FunFam" id="2.10.25.10:FF:000038">
    <property type="entry name" value="Fibrillin 2"/>
    <property type="match status" value="3"/>
</dbReference>
<dbReference type="SUPFAM" id="SSF69318">
    <property type="entry name" value="Integrin alpha N-terminal domain"/>
    <property type="match status" value="1"/>
</dbReference>
<dbReference type="OrthoDB" id="5514547at2"/>
<dbReference type="Pfam" id="PF13948">
    <property type="entry name" value="DUF4215"/>
    <property type="match status" value="1"/>
</dbReference>
<feature type="domain" description="EGF-like" evidence="6">
    <location>
        <begin position="332"/>
        <end position="372"/>
    </location>
</feature>
<evidence type="ECO:0000256" key="2">
    <source>
        <dbReference type="ARBA" id="ARBA00022729"/>
    </source>
</evidence>
<dbReference type="InterPro" id="IPR024731">
    <property type="entry name" value="NELL2-like_EGF"/>
</dbReference>
<keyword evidence="2" id="KW-0732">Signal</keyword>
<accession>A0A540X8N1</accession>
<protein>
    <submittedName>
        <fullName evidence="7">DUF4215 domain-containing protein</fullName>
    </submittedName>
</protein>
<feature type="domain" description="EGF-like" evidence="6">
    <location>
        <begin position="455"/>
        <end position="491"/>
    </location>
</feature>
<dbReference type="Gene3D" id="2.10.25.10">
    <property type="entry name" value="Laminin"/>
    <property type="match status" value="4"/>
</dbReference>
<dbReference type="Gene3D" id="2.130.10.130">
    <property type="entry name" value="Integrin alpha, N-terminal"/>
    <property type="match status" value="3"/>
</dbReference>
<dbReference type="Proteomes" id="UP000315369">
    <property type="component" value="Unassembled WGS sequence"/>
</dbReference>
<dbReference type="InterPro" id="IPR013517">
    <property type="entry name" value="FG-GAP"/>
</dbReference>
<dbReference type="PANTHER" id="PTHR46580:SF4">
    <property type="entry name" value="ATP_GTP-BINDING PROTEIN"/>
    <property type="match status" value="1"/>
</dbReference>
<feature type="domain" description="EGF-like" evidence="6">
    <location>
        <begin position="414"/>
        <end position="454"/>
    </location>
</feature>
<dbReference type="SUPFAM" id="SSF57196">
    <property type="entry name" value="EGF/Laminin"/>
    <property type="match status" value="1"/>
</dbReference>
<dbReference type="InterPro" id="IPR018097">
    <property type="entry name" value="EGF_Ca-bd_CS"/>
</dbReference>
<dbReference type="InterPro" id="IPR000152">
    <property type="entry name" value="EGF-type_Asp/Asn_hydroxyl_site"/>
</dbReference>
<keyword evidence="4" id="KW-1015">Disulfide bond</keyword>
<reference evidence="7 8" key="1">
    <citation type="submission" date="2019-06" db="EMBL/GenBank/DDBJ databases">
        <authorList>
            <person name="Livingstone P."/>
            <person name="Whitworth D."/>
        </authorList>
    </citation>
    <scope>NUCLEOTIDE SEQUENCE [LARGE SCALE GENOMIC DNA]</scope>
    <source>
        <strain evidence="7 8">AM401</strain>
    </source>
</reference>
<dbReference type="PROSITE" id="PS01186">
    <property type="entry name" value="EGF_2"/>
    <property type="match status" value="3"/>
</dbReference>
<dbReference type="PROSITE" id="PS00010">
    <property type="entry name" value="ASX_HYDROXYL"/>
    <property type="match status" value="4"/>
</dbReference>
<gene>
    <name evidence="7" type="ORF">FJV41_02100</name>
</gene>
<dbReference type="NCBIfam" id="TIGR02232">
    <property type="entry name" value="myxo_disulf_rpt"/>
    <property type="match status" value="1"/>
</dbReference>
<dbReference type="InterPro" id="IPR028994">
    <property type="entry name" value="Integrin_alpha_N"/>
</dbReference>
<dbReference type="SMART" id="SM00181">
    <property type="entry name" value="EGF"/>
    <property type="match status" value="4"/>
</dbReference>
<keyword evidence="3" id="KW-0677">Repeat</keyword>
<dbReference type="PANTHER" id="PTHR46580">
    <property type="entry name" value="SENSOR KINASE-RELATED"/>
    <property type="match status" value="1"/>
</dbReference>
<dbReference type="SMART" id="SM00179">
    <property type="entry name" value="EGF_CA"/>
    <property type="match status" value="4"/>
</dbReference>
<dbReference type="PROSITE" id="PS00022">
    <property type="entry name" value="EGF_1"/>
    <property type="match status" value="1"/>
</dbReference>
<dbReference type="InterPro" id="IPR011936">
    <property type="entry name" value="Myxo_disulph_rpt"/>
</dbReference>
<name>A0A540X8N1_9BACT</name>
<evidence type="ECO:0000256" key="1">
    <source>
        <dbReference type="ARBA" id="ARBA00022536"/>
    </source>
</evidence>
<proteinExistence type="predicted"/>
<dbReference type="InterPro" id="IPR000742">
    <property type="entry name" value="EGF"/>
</dbReference>
<dbReference type="Pfam" id="PF12947">
    <property type="entry name" value="EGF_3"/>
    <property type="match status" value="3"/>
</dbReference>
<dbReference type="GO" id="GO:0005509">
    <property type="term" value="F:calcium ion binding"/>
    <property type="evidence" value="ECO:0007669"/>
    <property type="project" value="InterPro"/>
</dbReference>
<dbReference type="Pfam" id="PF13517">
    <property type="entry name" value="FG-GAP_3"/>
    <property type="match status" value="4"/>
</dbReference>
<evidence type="ECO:0000256" key="3">
    <source>
        <dbReference type="ARBA" id="ARBA00022737"/>
    </source>
</evidence>
<dbReference type="InterPro" id="IPR001881">
    <property type="entry name" value="EGF-like_Ca-bd_dom"/>
</dbReference>
<dbReference type="FunFam" id="2.10.25.10:FF:000122">
    <property type="entry name" value="Protein crumbs homolog 2"/>
    <property type="match status" value="1"/>
</dbReference>
<keyword evidence="1" id="KW-0245">EGF-like domain</keyword>
<sequence length="916" mass="92187">MLAKANGYMWIPRIDFNARTRVPGVTTRVDPFTFADVREQTRRRSSACHGLCVHGPQVLSGGRQRTLAIRRLLAERVGERNSVFHFMGGLVHSGFHPAPWGRNKMRSRQGVLWSWGLGVTLALSLGACGVDSRPPADGVSQEDSGALTSEPLEASLTWDPYADAVASGTNAAVLNASAALGAPDGQAATLLGLLNAALVLDLGAGEEGTGDLRVYYKGLSLALVAQVDFLKADGTFIGSSSLHLVELGLGTHVAVALYPGNVPYRYVRLKGALAIYLVDAVETSLRAVCGDGVLGGFEVCDDGNQLSGDGCNSVCQLEPGYTCTGQPTVCTDIDECAAGTDNCSENATCTNIGGSFTCACTAGYEGDGVTCTDIDECAAGTDNCSENATCTNIGGSFTCACTAGYEGDGVTCTDIDECAAGTDNCSENAACTNIGGSFTCACNAGYEGDGVICTNIDECAANPCLNGGTCIDGVGSYTCKCAPTYEGNICQSCSGTLADCNANSSDGCEVNLQSDAESCGACGIVCSTGQICSNATCQAIPPGQVPGTPVSSPANHSPLAPAVADVNGDGKLDILVANAESGTTQTPSGSLSVFLGNGDASVQPEVNYGSASLSSNAVVAVDVDGDGWLDAVTVDGQTNLPLINGNISVYKNLGSSAPGTFGAPTSFTTGTPGSVHLCTGDFDHDGVADIATTSVTQSQVSVLFGTGAGNFGAPTFIGIQSTGGVQSSIACRDLNSDGFSDIVVTSPASARLSVLINQGDGTFAAPVAYSNSAGGQTAGIAFGDANGDGMLDILSNGAAGRFLFYFRGNGDGTFASGAQSTAATNTAANSALGVVAGDFNGDGKLDAYILVTAASGGVRPMTGNGNGGFTADTVVTTGASPGLNAIATADMDADGYPDLILTNRGSATVTVVPNGL</sequence>
<feature type="domain" description="EGF-like" evidence="6">
    <location>
        <begin position="373"/>
        <end position="413"/>
    </location>
</feature>
<evidence type="ECO:0000259" key="6">
    <source>
        <dbReference type="PROSITE" id="PS50026"/>
    </source>
</evidence>
<dbReference type="AlphaFoldDB" id="A0A540X8N1"/>
<organism evidence="7 8">
    <name type="scientific">Myxococcus llanfairpwllgwyngyllgogerychwyrndrobwllllantysiliogogogochensis</name>
    <dbReference type="NCBI Taxonomy" id="2590453"/>
    <lineage>
        <taxon>Bacteria</taxon>
        <taxon>Pseudomonadati</taxon>
        <taxon>Myxococcota</taxon>
        <taxon>Myxococcia</taxon>
        <taxon>Myxococcales</taxon>
        <taxon>Cystobacterineae</taxon>
        <taxon>Myxococcaceae</taxon>
        <taxon>Myxococcus</taxon>
    </lineage>
</organism>
<dbReference type="PROSITE" id="PS01187">
    <property type="entry name" value="EGF_CA"/>
    <property type="match status" value="2"/>
</dbReference>
<evidence type="ECO:0000313" key="7">
    <source>
        <dbReference type="EMBL" id="TQF17607.1"/>
    </source>
</evidence>
<dbReference type="SUPFAM" id="SSF57184">
    <property type="entry name" value="Growth factor receptor domain"/>
    <property type="match status" value="1"/>
</dbReference>
<comment type="caution">
    <text evidence="7">The sequence shown here is derived from an EMBL/GenBank/DDBJ whole genome shotgun (WGS) entry which is preliminary data.</text>
</comment>
<evidence type="ECO:0000256" key="5">
    <source>
        <dbReference type="ARBA" id="ARBA00023180"/>
    </source>
</evidence>
<dbReference type="PROSITE" id="PS50026">
    <property type="entry name" value="EGF_3"/>
    <property type="match status" value="4"/>
</dbReference>
<dbReference type="EMBL" id="VIFM01000005">
    <property type="protein sequence ID" value="TQF17607.1"/>
    <property type="molecule type" value="Genomic_DNA"/>
</dbReference>